<evidence type="ECO:0000256" key="5">
    <source>
        <dbReference type="ARBA" id="ARBA00022723"/>
    </source>
</evidence>
<evidence type="ECO:0000256" key="7">
    <source>
        <dbReference type="ARBA" id="ARBA00022801"/>
    </source>
</evidence>
<evidence type="ECO:0000313" key="10">
    <source>
        <dbReference type="Proteomes" id="UP000012174"/>
    </source>
</evidence>
<gene>
    <name evidence="9" type="ORF">UCREL1_11610</name>
</gene>
<dbReference type="SUPFAM" id="SSF53098">
    <property type="entry name" value="Ribonuclease H-like"/>
    <property type="match status" value="1"/>
</dbReference>
<comment type="similarity">
    <text evidence="2">Belongs to the RNase H family.</text>
</comment>
<evidence type="ECO:0000313" key="9">
    <source>
        <dbReference type="EMBL" id="EMR61470.1"/>
    </source>
</evidence>
<dbReference type="EMBL" id="KB707614">
    <property type="protein sequence ID" value="EMR61470.1"/>
    <property type="molecule type" value="Genomic_DNA"/>
</dbReference>
<dbReference type="GO" id="GO:0003676">
    <property type="term" value="F:nucleic acid binding"/>
    <property type="evidence" value="ECO:0007669"/>
    <property type="project" value="InterPro"/>
</dbReference>
<dbReference type="Gene3D" id="3.30.420.10">
    <property type="entry name" value="Ribonuclease H-like superfamily/Ribonuclease H"/>
    <property type="match status" value="1"/>
</dbReference>
<dbReference type="eggNOG" id="KOG3752">
    <property type="taxonomic scope" value="Eukaryota"/>
</dbReference>
<accession>M7T4A2</accession>
<dbReference type="CDD" id="cd13934">
    <property type="entry name" value="RNase_H_Dikarya_like"/>
    <property type="match status" value="1"/>
</dbReference>
<evidence type="ECO:0000256" key="2">
    <source>
        <dbReference type="ARBA" id="ARBA00005300"/>
    </source>
</evidence>
<keyword evidence="6" id="KW-0255">Endonuclease</keyword>
<sequence>MADRFYPSDPADAEVENGIWIHPSDDDTGSYRYKVNDRGYPFDPSAVIIAVDGACRGNGNPWARAAYGIYFGPRNWWNECQTLDNSERGSRNWTSQRAELWAALRALRKAHSLRARWDPNGDDDDDLEKVIVKADSEYVVKGMTKWVHKWLDNGWTNCKGLPVINADLFTKLVQQVRTLRGIGVEVLFWHVPRERNWQADELANDALDEEDDDEH</sequence>
<dbReference type="AlphaFoldDB" id="M7T4A2"/>
<evidence type="ECO:0000256" key="1">
    <source>
        <dbReference type="ARBA" id="ARBA00000077"/>
    </source>
</evidence>
<keyword evidence="7" id="KW-0378">Hydrolase</keyword>
<comment type="catalytic activity">
    <reaction evidence="1">
        <text>Endonucleolytic cleavage to 5'-phosphomonoester.</text>
        <dbReference type="EC" id="3.1.26.4"/>
    </reaction>
</comment>
<proteinExistence type="inferred from homology"/>
<dbReference type="PROSITE" id="PS50879">
    <property type="entry name" value="RNASE_H_1"/>
    <property type="match status" value="1"/>
</dbReference>
<keyword evidence="5" id="KW-0479">Metal-binding</keyword>
<keyword evidence="10" id="KW-1185">Reference proteome</keyword>
<protein>
    <recommendedName>
        <fullName evidence="3">ribonuclease H</fullName>
        <ecNumber evidence="3">3.1.26.4</ecNumber>
    </recommendedName>
</protein>
<dbReference type="PANTHER" id="PTHR10642:SF26">
    <property type="entry name" value="RIBONUCLEASE H1"/>
    <property type="match status" value="1"/>
</dbReference>
<evidence type="ECO:0000256" key="3">
    <source>
        <dbReference type="ARBA" id="ARBA00012180"/>
    </source>
</evidence>
<dbReference type="GO" id="GO:0046872">
    <property type="term" value="F:metal ion binding"/>
    <property type="evidence" value="ECO:0007669"/>
    <property type="project" value="UniProtKB-KW"/>
</dbReference>
<dbReference type="STRING" id="1287681.M7T4A2"/>
<organism evidence="9 10">
    <name type="scientific">Eutypa lata (strain UCR-EL1)</name>
    <name type="common">Grapevine dieback disease fungus</name>
    <name type="synonym">Eutypa armeniacae</name>
    <dbReference type="NCBI Taxonomy" id="1287681"/>
    <lineage>
        <taxon>Eukaryota</taxon>
        <taxon>Fungi</taxon>
        <taxon>Dikarya</taxon>
        <taxon>Ascomycota</taxon>
        <taxon>Pezizomycotina</taxon>
        <taxon>Sordariomycetes</taxon>
        <taxon>Xylariomycetidae</taxon>
        <taxon>Xylariales</taxon>
        <taxon>Diatrypaceae</taxon>
        <taxon>Eutypa</taxon>
    </lineage>
</organism>
<evidence type="ECO:0000259" key="8">
    <source>
        <dbReference type="PROSITE" id="PS50879"/>
    </source>
</evidence>
<dbReference type="PANTHER" id="PTHR10642">
    <property type="entry name" value="RIBONUCLEASE H1"/>
    <property type="match status" value="1"/>
</dbReference>
<dbReference type="GO" id="GO:0004523">
    <property type="term" value="F:RNA-DNA hybrid ribonuclease activity"/>
    <property type="evidence" value="ECO:0007669"/>
    <property type="project" value="UniProtKB-EC"/>
</dbReference>
<reference evidence="10" key="1">
    <citation type="journal article" date="2013" name="Genome Announc.">
        <title>Draft genome sequence of the grapevine dieback fungus Eutypa lata UCR-EL1.</title>
        <authorList>
            <person name="Blanco-Ulate B."/>
            <person name="Rolshausen P.E."/>
            <person name="Cantu D."/>
        </authorList>
    </citation>
    <scope>NUCLEOTIDE SEQUENCE [LARGE SCALE GENOMIC DNA]</scope>
    <source>
        <strain evidence="10">UCR-EL1</strain>
    </source>
</reference>
<dbReference type="InterPro" id="IPR002156">
    <property type="entry name" value="RNaseH_domain"/>
</dbReference>
<dbReference type="HOGENOM" id="CLU_030894_4_2_1"/>
<name>M7T4A2_EUTLA</name>
<evidence type="ECO:0000256" key="6">
    <source>
        <dbReference type="ARBA" id="ARBA00022759"/>
    </source>
</evidence>
<dbReference type="InterPro" id="IPR012337">
    <property type="entry name" value="RNaseH-like_sf"/>
</dbReference>
<dbReference type="InterPro" id="IPR036397">
    <property type="entry name" value="RNaseH_sf"/>
</dbReference>
<evidence type="ECO:0000256" key="4">
    <source>
        <dbReference type="ARBA" id="ARBA00022722"/>
    </source>
</evidence>
<keyword evidence="4" id="KW-0540">Nuclease</keyword>
<dbReference type="OMA" id="NGWKTCK"/>
<feature type="domain" description="RNase H type-1" evidence="8">
    <location>
        <begin position="43"/>
        <end position="208"/>
    </location>
</feature>
<dbReference type="OrthoDB" id="407198at2759"/>
<dbReference type="EC" id="3.1.26.4" evidence="3"/>
<dbReference type="Pfam" id="PF00075">
    <property type="entry name" value="RNase_H"/>
    <property type="match status" value="1"/>
</dbReference>
<dbReference type="InterPro" id="IPR050092">
    <property type="entry name" value="RNase_H"/>
</dbReference>
<dbReference type="Proteomes" id="UP000012174">
    <property type="component" value="Unassembled WGS sequence"/>
</dbReference>
<dbReference type="KEGG" id="ela:UCREL1_11610"/>
<dbReference type="GO" id="GO:0043137">
    <property type="term" value="P:DNA replication, removal of RNA primer"/>
    <property type="evidence" value="ECO:0007669"/>
    <property type="project" value="TreeGrafter"/>
</dbReference>